<reference evidence="1 2" key="1">
    <citation type="submission" date="2024-01" db="EMBL/GenBank/DDBJ databases">
        <title>Genome assemblies of Stephania.</title>
        <authorList>
            <person name="Yang L."/>
        </authorList>
    </citation>
    <scope>NUCLEOTIDE SEQUENCE [LARGE SCALE GENOMIC DNA]</scope>
    <source>
        <strain evidence="1">YNDBR</strain>
        <tissue evidence="1">Leaf</tissue>
    </source>
</reference>
<comment type="caution">
    <text evidence="1">The sequence shown here is derived from an EMBL/GenBank/DDBJ whole genome shotgun (WGS) entry which is preliminary data.</text>
</comment>
<evidence type="ECO:0000313" key="2">
    <source>
        <dbReference type="Proteomes" id="UP001420932"/>
    </source>
</evidence>
<gene>
    <name evidence="1" type="ORF">Syun_024076</name>
</gene>
<organism evidence="1 2">
    <name type="scientific">Stephania yunnanensis</name>
    <dbReference type="NCBI Taxonomy" id="152371"/>
    <lineage>
        <taxon>Eukaryota</taxon>
        <taxon>Viridiplantae</taxon>
        <taxon>Streptophyta</taxon>
        <taxon>Embryophyta</taxon>
        <taxon>Tracheophyta</taxon>
        <taxon>Spermatophyta</taxon>
        <taxon>Magnoliopsida</taxon>
        <taxon>Ranunculales</taxon>
        <taxon>Menispermaceae</taxon>
        <taxon>Menispermoideae</taxon>
        <taxon>Cissampelideae</taxon>
        <taxon>Stephania</taxon>
    </lineage>
</organism>
<dbReference type="EMBL" id="JBBNAF010000010">
    <property type="protein sequence ID" value="KAK9108065.1"/>
    <property type="molecule type" value="Genomic_DNA"/>
</dbReference>
<proteinExistence type="predicted"/>
<sequence>MVGGEGRLEKIGWGGRCFVSGHDGDPLVDRQLAVARTMEREGVKVKVGFEEGGFHGIEVFDPCKTSALLLHSKQFIYSPI</sequence>
<accession>A0AAP0FE71</accession>
<name>A0AAP0FE71_9MAGN</name>
<dbReference type="Proteomes" id="UP001420932">
    <property type="component" value="Unassembled WGS sequence"/>
</dbReference>
<protein>
    <recommendedName>
        <fullName evidence="3">Alpha/beta hydrolase fold-3 domain-containing protein</fullName>
    </recommendedName>
</protein>
<dbReference type="AlphaFoldDB" id="A0AAP0FE71"/>
<dbReference type="Gene3D" id="3.40.50.1820">
    <property type="entry name" value="alpha/beta hydrolase"/>
    <property type="match status" value="1"/>
</dbReference>
<evidence type="ECO:0008006" key="3">
    <source>
        <dbReference type="Google" id="ProtNLM"/>
    </source>
</evidence>
<dbReference type="InterPro" id="IPR029058">
    <property type="entry name" value="AB_hydrolase_fold"/>
</dbReference>
<keyword evidence="2" id="KW-1185">Reference proteome</keyword>
<evidence type="ECO:0000313" key="1">
    <source>
        <dbReference type="EMBL" id="KAK9108065.1"/>
    </source>
</evidence>